<organism evidence="2 3">
    <name type="scientific">Caerostris extrusa</name>
    <name type="common">Bark spider</name>
    <name type="synonym">Caerostris bankana</name>
    <dbReference type="NCBI Taxonomy" id="172846"/>
    <lineage>
        <taxon>Eukaryota</taxon>
        <taxon>Metazoa</taxon>
        <taxon>Ecdysozoa</taxon>
        <taxon>Arthropoda</taxon>
        <taxon>Chelicerata</taxon>
        <taxon>Arachnida</taxon>
        <taxon>Araneae</taxon>
        <taxon>Araneomorphae</taxon>
        <taxon>Entelegynae</taxon>
        <taxon>Araneoidea</taxon>
        <taxon>Araneidae</taxon>
        <taxon>Caerostris</taxon>
    </lineage>
</organism>
<evidence type="ECO:0000313" key="3">
    <source>
        <dbReference type="Proteomes" id="UP001054945"/>
    </source>
</evidence>
<feature type="region of interest" description="Disordered" evidence="1">
    <location>
        <begin position="1"/>
        <end position="47"/>
    </location>
</feature>
<dbReference type="AlphaFoldDB" id="A0AAV4QYU0"/>
<reference evidence="2 3" key="1">
    <citation type="submission" date="2021-06" db="EMBL/GenBank/DDBJ databases">
        <title>Caerostris extrusa draft genome.</title>
        <authorList>
            <person name="Kono N."/>
            <person name="Arakawa K."/>
        </authorList>
    </citation>
    <scope>NUCLEOTIDE SEQUENCE [LARGE SCALE GENOMIC DNA]</scope>
</reference>
<comment type="caution">
    <text evidence="2">The sequence shown here is derived from an EMBL/GenBank/DDBJ whole genome shotgun (WGS) entry which is preliminary data.</text>
</comment>
<gene>
    <name evidence="2" type="ORF">CEXT_773051</name>
</gene>
<dbReference type="EMBL" id="BPLR01006950">
    <property type="protein sequence ID" value="GIY13476.1"/>
    <property type="molecule type" value="Genomic_DNA"/>
</dbReference>
<accession>A0AAV4QYU0</accession>
<feature type="compositionally biased region" description="Basic and acidic residues" evidence="1">
    <location>
        <begin position="1"/>
        <end position="11"/>
    </location>
</feature>
<evidence type="ECO:0000256" key="1">
    <source>
        <dbReference type="SAM" id="MobiDB-lite"/>
    </source>
</evidence>
<evidence type="ECO:0000313" key="2">
    <source>
        <dbReference type="EMBL" id="GIY13476.1"/>
    </source>
</evidence>
<keyword evidence="3" id="KW-1185">Reference proteome</keyword>
<name>A0AAV4QYU0_CAEEX</name>
<sequence>MRRMESEESKHQRQFRIPIRESSPKDEEGAKAGAPEDTVPETNEAHDVRKRMIEPEDESGDNSHIFRSGNTISSGCLPKMARFGRIRDRPPPLELNATLLPELCSEERLEGTHYIFCSVYISRHFPHANITLHIRTEESDMLVEYCGGNHQDSCPREVLHDEGVESSNTISKREVIPQVRKKNIFTAIQKAIGNLAYVSKSRTHFSGHWFFQACQVIVRVIAMFLLIAESHLATSGGLFREKPLSLPDDVPALHSRPATDMFHEQQLPSIHRIHPDIPKTLRQMKIIRNRPGDH</sequence>
<proteinExistence type="predicted"/>
<dbReference type="Proteomes" id="UP001054945">
    <property type="component" value="Unassembled WGS sequence"/>
</dbReference>
<protein>
    <submittedName>
        <fullName evidence="2">Uncharacterized protein</fullName>
    </submittedName>
</protein>
<feature type="compositionally biased region" description="Basic and acidic residues" evidence="1">
    <location>
        <begin position="18"/>
        <end position="30"/>
    </location>
</feature>